<keyword evidence="2 7" id="KW-0812">Transmembrane</keyword>
<dbReference type="AlphaFoldDB" id="A0AAD9H226"/>
<comment type="subcellular location">
    <subcellularLocation>
        <location evidence="1">Membrane</location>
        <topology evidence="1">Multi-pass membrane protein</topology>
    </subcellularLocation>
</comment>
<keyword evidence="4 7" id="KW-0472">Membrane</keyword>
<evidence type="ECO:0000256" key="7">
    <source>
        <dbReference type="SAM" id="Phobius"/>
    </source>
</evidence>
<feature type="transmembrane region" description="Helical" evidence="7">
    <location>
        <begin position="184"/>
        <end position="207"/>
    </location>
</feature>
<dbReference type="InterPro" id="IPR049326">
    <property type="entry name" value="Rhodopsin_dom_fungi"/>
</dbReference>
<proteinExistence type="inferred from homology"/>
<evidence type="ECO:0000256" key="3">
    <source>
        <dbReference type="ARBA" id="ARBA00022989"/>
    </source>
</evidence>
<sequence length="382" mass="42911">MRGPSTKVHLEQDDTYLPEIWAWYAVGVFVILLRYAVRIRTVGVAGFRGDDYLALLYLALYTINIYVVQVTYYTGGNIDITADVVPKLSDHDVQVLELGSKLEFMSWYTYPGCIWVLKFTVLFFYNRLTLGILRRRTMKTLFWMCGSSYIVLCMTVTLSCWPYSDNWRIRPLPGPECTFRPQNFWVLVFLNIVTDAALLCIPIPILWQLRVPLRRKIGVGILLSSGVFVISTAVVRAVTTLGGAASIININRWGFRELAVGLVTVTMPVLSPLATRAFWRRGPYIRNYYDRFAGPRSRNDAPFGNWLGTVVLRYVDDDDDEEAGVGDFQSSGGAKQSGEAEQKKESASLGESYDKGSLETYEMGPISGGTSTQSIPGFEEAQ</sequence>
<feature type="region of interest" description="Disordered" evidence="6">
    <location>
        <begin position="322"/>
        <end position="382"/>
    </location>
</feature>
<feature type="transmembrane region" description="Helical" evidence="7">
    <location>
        <begin position="140"/>
        <end position="164"/>
    </location>
</feature>
<organism evidence="9 10">
    <name type="scientific">Colletotrichum zoysiae</name>
    <dbReference type="NCBI Taxonomy" id="1216348"/>
    <lineage>
        <taxon>Eukaryota</taxon>
        <taxon>Fungi</taxon>
        <taxon>Dikarya</taxon>
        <taxon>Ascomycota</taxon>
        <taxon>Pezizomycotina</taxon>
        <taxon>Sordariomycetes</taxon>
        <taxon>Hypocreomycetidae</taxon>
        <taxon>Glomerellales</taxon>
        <taxon>Glomerellaceae</taxon>
        <taxon>Colletotrichum</taxon>
        <taxon>Colletotrichum graminicola species complex</taxon>
    </lineage>
</organism>
<feature type="transmembrane region" description="Helical" evidence="7">
    <location>
        <begin position="219"/>
        <end position="238"/>
    </location>
</feature>
<protein>
    <recommendedName>
        <fullName evidence="8">Rhodopsin domain-containing protein</fullName>
    </recommendedName>
</protein>
<feature type="domain" description="Rhodopsin" evidence="8">
    <location>
        <begin position="34"/>
        <end position="275"/>
    </location>
</feature>
<evidence type="ECO:0000313" key="9">
    <source>
        <dbReference type="EMBL" id="KAK2020971.1"/>
    </source>
</evidence>
<evidence type="ECO:0000256" key="2">
    <source>
        <dbReference type="ARBA" id="ARBA00022692"/>
    </source>
</evidence>
<evidence type="ECO:0000256" key="5">
    <source>
        <dbReference type="ARBA" id="ARBA00038359"/>
    </source>
</evidence>
<dbReference type="InterPro" id="IPR052337">
    <property type="entry name" value="SAT4-like"/>
</dbReference>
<evidence type="ECO:0000313" key="10">
    <source>
        <dbReference type="Proteomes" id="UP001232148"/>
    </source>
</evidence>
<accession>A0AAD9H226</accession>
<feature type="transmembrane region" description="Helical" evidence="7">
    <location>
        <begin position="20"/>
        <end position="37"/>
    </location>
</feature>
<dbReference type="PANTHER" id="PTHR33048">
    <property type="entry name" value="PTH11-LIKE INTEGRAL MEMBRANE PROTEIN (AFU_ORTHOLOGUE AFUA_5G11245)"/>
    <property type="match status" value="1"/>
</dbReference>
<feature type="transmembrane region" description="Helical" evidence="7">
    <location>
        <begin position="258"/>
        <end position="279"/>
    </location>
</feature>
<feature type="transmembrane region" description="Helical" evidence="7">
    <location>
        <begin position="107"/>
        <end position="128"/>
    </location>
</feature>
<evidence type="ECO:0000256" key="6">
    <source>
        <dbReference type="SAM" id="MobiDB-lite"/>
    </source>
</evidence>
<name>A0AAD9H226_9PEZI</name>
<comment type="similarity">
    <text evidence="5">Belongs to the SAT4 family.</text>
</comment>
<feature type="transmembrane region" description="Helical" evidence="7">
    <location>
        <begin position="49"/>
        <end position="67"/>
    </location>
</feature>
<evidence type="ECO:0000256" key="4">
    <source>
        <dbReference type="ARBA" id="ARBA00023136"/>
    </source>
</evidence>
<dbReference type="PANTHER" id="PTHR33048:SF2">
    <property type="entry name" value="SRPK"/>
    <property type="match status" value="1"/>
</dbReference>
<dbReference type="Proteomes" id="UP001232148">
    <property type="component" value="Unassembled WGS sequence"/>
</dbReference>
<evidence type="ECO:0000259" key="8">
    <source>
        <dbReference type="Pfam" id="PF20684"/>
    </source>
</evidence>
<feature type="compositionally biased region" description="Basic and acidic residues" evidence="6">
    <location>
        <begin position="338"/>
        <end position="357"/>
    </location>
</feature>
<reference evidence="9" key="1">
    <citation type="submission" date="2021-06" db="EMBL/GenBank/DDBJ databases">
        <title>Comparative genomics, transcriptomics and evolutionary studies reveal genomic signatures of adaptation to plant cell wall in hemibiotrophic fungi.</title>
        <authorList>
            <consortium name="DOE Joint Genome Institute"/>
            <person name="Baroncelli R."/>
            <person name="Diaz J.F."/>
            <person name="Benocci T."/>
            <person name="Peng M."/>
            <person name="Battaglia E."/>
            <person name="Haridas S."/>
            <person name="Andreopoulos W."/>
            <person name="Labutti K."/>
            <person name="Pangilinan J."/>
            <person name="Floch G.L."/>
            <person name="Makela M.R."/>
            <person name="Henrissat B."/>
            <person name="Grigoriev I.V."/>
            <person name="Crouch J.A."/>
            <person name="De Vries R.P."/>
            <person name="Sukno S.A."/>
            <person name="Thon M.R."/>
        </authorList>
    </citation>
    <scope>NUCLEOTIDE SEQUENCE</scope>
    <source>
        <strain evidence="9">MAFF235873</strain>
    </source>
</reference>
<evidence type="ECO:0000256" key="1">
    <source>
        <dbReference type="ARBA" id="ARBA00004141"/>
    </source>
</evidence>
<comment type="caution">
    <text evidence="9">The sequence shown here is derived from an EMBL/GenBank/DDBJ whole genome shotgun (WGS) entry which is preliminary data.</text>
</comment>
<dbReference type="GO" id="GO:0016020">
    <property type="term" value="C:membrane"/>
    <property type="evidence" value="ECO:0007669"/>
    <property type="project" value="UniProtKB-SubCell"/>
</dbReference>
<dbReference type="EMBL" id="MU843152">
    <property type="protein sequence ID" value="KAK2020971.1"/>
    <property type="molecule type" value="Genomic_DNA"/>
</dbReference>
<dbReference type="Pfam" id="PF20684">
    <property type="entry name" value="Fung_rhodopsin"/>
    <property type="match status" value="1"/>
</dbReference>
<gene>
    <name evidence="9" type="ORF">LX32DRAFT_605555</name>
</gene>
<keyword evidence="10" id="KW-1185">Reference proteome</keyword>
<keyword evidence="3 7" id="KW-1133">Transmembrane helix</keyword>